<dbReference type="RefSeq" id="WP_273172646.1">
    <property type="nucleotide sequence ID" value="NZ_CP181270.1"/>
</dbReference>
<protein>
    <submittedName>
        <fullName evidence="1">Type II toxin-antitoxin system RelE/ParE family toxin</fullName>
    </submittedName>
</protein>
<dbReference type="PANTHER" id="PTHR41791">
    <property type="entry name" value="SSL7039 PROTEIN"/>
    <property type="match status" value="1"/>
</dbReference>
<sequence>MWIDSTPEFDDWIDHLRDRRAKASIYARLTNIENSGQLVGDIHSVAGPLKEMRFHTGAGYRVYFIQHGSTLILLLGGGSKSTQGRDIKRLQRQVSQWKERLGDEYA</sequence>
<dbReference type="InterPro" id="IPR014056">
    <property type="entry name" value="TypeIITA-like_toxin_pred"/>
</dbReference>
<gene>
    <name evidence="1" type="ORF">GXW98_02010</name>
</gene>
<accession>A0A971CY26</accession>
<evidence type="ECO:0000313" key="2">
    <source>
        <dbReference type="Proteomes" id="UP000767327"/>
    </source>
</evidence>
<dbReference type="NCBIfam" id="TIGR02683">
    <property type="entry name" value="upstrm_HI1419"/>
    <property type="match status" value="1"/>
</dbReference>
<organism evidence="1 2">
    <name type="scientific">Bifidobacterium crudilactis</name>
    <dbReference type="NCBI Taxonomy" id="327277"/>
    <lineage>
        <taxon>Bacteria</taxon>
        <taxon>Bacillati</taxon>
        <taxon>Actinomycetota</taxon>
        <taxon>Actinomycetes</taxon>
        <taxon>Bifidobacteriales</taxon>
        <taxon>Bifidobacteriaceae</taxon>
        <taxon>Bifidobacterium</taxon>
    </lineage>
</organism>
<dbReference type="PANTHER" id="PTHR41791:SF1">
    <property type="entry name" value="SSL7039 PROTEIN"/>
    <property type="match status" value="1"/>
</dbReference>
<dbReference type="PIRSF" id="PIRSF028744">
    <property type="entry name" value="Addict_mod_HI1419"/>
    <property type="match status" value="1"/>
</dbReference>
<dbReference type="AlphaFoldDB" id="A0A971CY26"/>
<reference evidence="1" key="2">
    <citation type="submission" date="2020-01" db="EMBL/GenBank/DDBJ databases">
        <authorList>
            <person name="Campanaro S."/>
        </authorList>
    </citation>
    <scope>NUCLEOTIDE SEQUENCE</scope>
    <source>
        <strain evidence="1">AS01afH2WH_6</strain>
    </source>
</reference>
<reference evidence="1" key="1">
    <citation type="journal article" date="2020" name="Biotechnol. Biofuels">
        <title>New insights from the biogas microbiome by comprehensive genome-resolved metagenomics of nearly 1600 species originating from multiple anaerobic digesters.</title>
        <authorList>
            <person name="Campanaro S."/>
            <person name="Treu L."/>
            <person name="Rodriguez-R L.M."/>
            <person name="Kovalovszki A."/>
            <person name="Ziels R.M."/>
            <person name="Maus I."/>
            <person name="Zhu X."/>
            <person name="Kougias P.G."/>
            <person name="Basile A."/>
            <person name="Luo G."/>
            <person name="Schluter A."/>
            <person name="Konstantinidis K.T."/>
            <person name="Angelidaki I."/>
        </authorList>
    </citation>
    <scope>NUCLEOTIDE SEQUENCE</scope>
    <source>
        <strain evidence="1">AS01afH2WH_6</strain>
    </source>
</reference>
<dbReference type="EMBL" id="JAAXZR010000008">
    <property type="protein sequence ID" value="NLT79046.1"/>
    <property type="molecule type" value="Genomic_DNA"/>
</dbReference>
<comment type="caution">
    <text evidence="1">The sequence shown here is derived from an EMBL/GenBank/DDBJ whole genome shotgun (WGS) entry which is preliminary data.</text>
</comment>
<evidence type="ECO:0000313" key="1">
    <source>
        <dbReference type="EMBL" id="NLT79046.1"/>
    </source>
</evidence>
<name>A0A971CY26_9BIFI</name>
<dbReference type="Proteomes" id="UP000767327">
    <property type="component" value="Unassembled WGS sequence"/>
</dbReference>
<proteinExistence type="predicted"/>